<evidence type="ECO:0000313" key="4">
    <source>
        <dbReference type="Proteomes" id="UP000295198"/>
    </source>
</evidence>
<dbReference type="Proteomes" id="UP000295198">
    <property type="component" value="Unassembled WGS sequence"/>
</dbReference>
<evidence type="ECO:0000313" key="3">
    <source>
        <dbReference type="EMBL" id="RYP86480.1"/>
    </source>
</evidence>
<sequence>MTLSDPTFDFGGRHVLVTGGTRGLGRTIASAFARSGARVTVTGTQSLTSAYDASLSAFHYQRLELTDHDSIVNVAQQVGPLDVLVNAAGARLPTSLDVHDREFVSQAIRLGLVGPSHLANRLRYRLGESTMRGGGAIINTHSLKRWFEISHGAAAAQTEMLGLTARLGASWVRNGVRVNGVASTVAMPKQAPLRVEIDRHSGPLLTRPRPQQSGTLHDVAQAALFLASTGAAYITGQTLMVNGSGYGGARRSH</sequence>
<dbReference type="EMBL" id="SDKM01000011">
    <property type="protein sequence ID" value="RYP86480.1"/>
    <property type="molecule type" value="Genomic_DNA"/>
</dbReference>
<keyword evidence="2" id="KW-0560">Oxidoreductase</keyword>
<evidence type="ECO:0000256" key="2">
    <source>
        <dbReference type="ARBA" id="ARBA00023002"/>
    </source>
</evidence>
<organism evidence="3 4">
    <name type="scientific">Nocardioides guangzhouensis</name>
    <dbReference type="NCBI Taxonomy" id="2497878"/>
    <lineage>
        <taxon>Bacteria</taxon>
        <taxon>Bacillati</taxon>
        <taxon>Actinomycetota</taxon>
        <taxon>Actinomycetes</taxon>
        <taxon>Propionibacteriales</taxon>
        <taxon>Nocardioidaceae</taxon>
        <taxon>Nocardioides</taxon>
    </lineage>
</organism>
<proteinExistence type="inferred from homology"/>
<dbReference type="GO" id="GO:0016491">
    <property type="term" value="F:oxidoreductase activity"/>
    <property type="evidence" value="ECO:0007669"/>
    <property type="project" value="UniProtKB-KW"/>
</dbReference>
<protein>
    <submittedName>
        <fullName evidence="3">SDR family oxidoreductase</fullName>
    </submittedName>
</protein>
<name>A0A4Q4ZEB6_9ACTN</name>
<dbReference type="AlphaFoldDB" id="A0A4Q4ZEB6"/>
<dbReference type="OrthoDB" id="286404at2"/>
<dbReference type="PANTHER" id="PTHR43477:SF1">
    <property type="entry name" value="DIHYDROANTICAPSIN 7-DEHYDROGENASE"/>
    <property type="match status" value="1"/>
</dbReference>
<dbReference type="PRINTS" id="PR00081">
    <property type="entry name" value="GDHRDH"/>
</dbReference>
<dbReference type="InterPro" id="IPR002347">
    <property type="entry name" value="SDR_fam"/>
</dbReference>
<dbReference type="SUPFAM" id="SSF51735">
    <property type="entry name" value="NAD(P)-binding Rossmann-fold domains"/>
    <property type="match status" value="1"/>
</dbReference>
<dbReference type="Pfam" id="PF13561">
    <property type="entry name" value="adh_short_C2"/>
    <property type="match status" value="1"/>
</dbReference>
<evidence type="ECO:0000256" key="1">
    <source>
        <dbReference type="ARBA" id="ARBA00006484"/>
    </source>
</evidence>
<dbReference type="PANTHER" id="PTHR43477">
    <property type="entry name" value="DIHYDROANTICAPSIN 7-DEHYDROGENASE"/>
    <property type="match status" value="1"/>
</dbReference>
<reference evidence="3 4" key="1">
    <citation type="submission" date="2019-01" db="EMBL/GenBank/DDBJ databases">
        <title>Nocardioides guangzhouensis sp. nov., an actinobacterium isolated from soil.</title>
        <authorList>
            <person name="Fu Y."/>
            <person name="Cai Y."/>
            <person name="Lin Z."/>
            <person name="Chen P."/>
        </authorList>
    </citation>
    <scope>NUCLEOTIDE SEQUENCE [LARGE SCALE GENOMIC DNA]</scope>
    <source>
        <strain evidence="3 4">130</strain>
    </source>
</reference>
<dbReference type="InterPro" id="IPR051122">
    <property type="entry name" value="SDR_DHRS6-like"/>
</dbReference>
<accession>A0A4Q4ZEB6</accession>
<comment type="caution">
    <text evidence="3">The sequence shown here is derived from an EMBL/GenBank/DDBJ whole genome shotgun (WGS) entry which is preliminary data.</text>
</comment>
<dbReference type="Gene3D" id="3.40.50.720">
    <property type="entry name" value="NAD(P)-binding Rossmann-like Domain"/>
    <property type="match status" value="1"/>
</dbReference>
<dbReference type="InterPro" id="IPR036291">
    <property type="entry name" value="NAD(P)-bd_dom_sf"/>
</dbReference>
<comment type="similarity">
    <text evidence="1">Belongs to the short-chain dehydrogenases/reductases (SDR) family.</text>
</comment>
<keyword evidence="4" id="KW-1185">Reference proteome</keyword>
<gene>
    <name evidence="3" type="ORF">EKO23_09260</name>
</gene>